<feature type="domain" description="RING-type" evidence="5">
    <location>
        <begin position="129"/>
        <end position="166"/>
    </location>
</feature>
<gene>
    <name evidence="6" type="primary">Contig14588.g15541</name>
    <name evidence="6" type="ORF">STYLEM_13339</name>
</gene>
<dbReference type="InterPro" id="IPR017907">
    <property type="entry name" value="Znf_RING_CS"/>
</dbReference>
<dbReference type="Gene3D" id="3.30.40.10">
    <property type="entry name" value="Zinc/RING finger domain, C3HC4 (zinc finger)"/>
    <property type="match status" value="1"/>
</dbReference>
<name>A0A078API4_STYLE</name>
<dbReference type="InterPro" id="IPR047126">
    <property type="entry name" value="RNF141-like"/>
</dbReference>
<reference evidence="6 7" key="1">
    <citation type="submission" date="2014-06" db="EMBL/GenBank/DDBJ databases">
        <authorList>
            <person name="Swart Estienne"/>
        </authorList>
    </citation>
    <scope>NUCLEOTIDE SEQUENCE [LARGE SCALE GENOMIC DNA]</scope>
    <source>
        <strain evidence="6 7">130c</strain>
    </source>
</reference>
<dbReference type="Proteomes" id="UP000039865">
    <property type="component" value="Unassembled WGS sequence"/>
</dbReference>
<keyword evidence="2 4" id="KW-0863">Zinc-finger</keyword>
<evidence type="ECO:0000256" key="2">
    <source>
        <dbReference type="ARBA" id="ARBA00022771"/>
    </source>
</evidence>
<proteinExistence type="predicted"/>
<dbReference type="InParanoid" id="A0A078API4"/>
<dbReference type="PANTHER" id="PTHR12109">
    <property type="entry name" value="RING FINGER PROTEIN 141-RELATED"/>
    <property type="match status" value="1"/>
</dbReference>
<keyword evidence="3" id="KW-0862">Zinc</keyword>
<evidence type="ECO:0000256" key="3">
    <source>
        <dbReference type="ARBA" id="ARBA00022833"/>
    </source>
</evidence>
<evidence type="ECO:0000313" key="7">
    <source>
        <dbReference type="Proteomes" id="UP000039865"/>
    </source>
</evidence>
<keyword evidence="7" id="KW-1185">Reference proteome</keyword>
<evidence type="ECO:0000256" key="1">
    <source>
        <dbReference type="ARBA" id="ARBA00022723"/>
    </source>
</evidence>
<keyword evidence="6" id="KW-0472">Membrane</keyword>
<keyword evidence="1" id="KW-0479">Metal-binding</keyword>
<dbReference type="InterPro" id="IPR001841">
    <property type="entry name" value="Znf_RING"/>
</dbReference>
<dbReference type="Pfam" id="PF13639">
    <property type="entry name" value="zf-RING_2"/>
    <property type="match status" value="1"/>
</dbReference>
<dbReference type="SUPFAM" id="SSF57850">
    <property type="entry name" value="RING/U-box"/>
    <property type="match status" value="1"/>
</dbReference>
<protein>
    <submittedName>
        <fullName evidence="6">Ring finger and transmembrane domain-containing protein 2-like</fullName>
    </submittedName>
</protein>
<sequence length="191" mass="22359">MGANWTSPSLIDLIDSYTFLDGHNNIPDLLSNFDNYSQLEEYIQESFSIFNQNIVDLNEKFGISEINVVTVMNSQNKLSKVLKQRFFKKFLKHIEICITFAEQEFLCEQRKHDLKSISRYIEDEERDLCPICDDKDSDILLVCMHVFCEQCITDWYLRNGSCPMCRIEAGLDNYLMVKPVEMSLLRTVLKD</sequence>
<keyword evidence="6" id="KW-0812">Transmembrane</keyword>
<dbReference type="PROSITE" id="PS50089">
    <property type="entry name" value="ZF_RING_2"/>
    <property type="match status" value="1"/>
</dbReference>
<evidence type="ECO:0000256" key="4">
    <source>
        <dbReference type="PROSITE-ProRule" id="PRU00175"/>
    </source>
</evidence>
<dbReference type="AlphaFoldDB" id="A0A078API4"/>
<dbReference type="GO" id="GO:0008270">
    <property type="term" value="F:zinc ion binding"/>
    <property type="evidence" value="ECO:0007669"/>
    <property type="project" value="UniProtKB-KW"/>
</dbReference>
<evidence type="ECO:0000259" key="5">
    <source>
        <dbReference type="PROSITE" id="PS50089"/>
    </source>
</evidence>
<dbReference type="SMART" id="SM00184">
    <property type="entry name" value="RING"/>
    <property type="match status" value="1"/>
</dbReference>
<dbReference type="EMBL" id="CCKQ01012662">
    <property type="protein sequence ID" value="CDW84280.1"/>
    <property type="molecule type" value="Genomic_DNA"/>
</dbReference>
<dbReference type="PROSITE" id="PS00518">
    <property type="entry name" value="ZF_RING_1"/>
    <property type="match status" value="1"/>
</dbReference>
<accession>A0A078API4</accession>
<evidence type="ECO:0000313" key="6">
    <source>
        <dbReference type="EMBL" id="CDW84280.1"/>
    </source>
</evidence>
<dbReference type="OrthoDB" id="21204at2759"/>
<dbReference type="InterPro" id="IPR013083">
    <property type="entry name" value="Znf_RING/FYVE/PHD"/>
</dbReference>
<organism evidence="6 7">
    <name type="scientific">Stylonychia lemnae</name>
    <name type="common">Ciliate</name>
    <dbReference type="NCBI Taxonomy" id="5949"/>
    <lineage>
        <taxon>Eukaryota</taxon>
        <taxon>Sar</taxon>
        <taxon>Alveolata</taxon>
        <taxon>Ciliophora</taxon>
        <taxon>Intramacronucleata</taxon>
        <taxon>Spirotrichea</taxon>
        <taxon>Stichotrichia</taxon>
        <taxon>Sporadotrichida</taxon>
        <taxon>Oxytrichidae</taxon>
        <taxon>Stylonychinae</taxon>
        <taxon>Stylonychia</taxon>
    </lineage>
</organism>